<dbReference type="InterPro" id="IPR001173">
    <property type="entry name" value="Glyco_trans_2-like"/>
</dbReference>
<dbReference type="EMBL" id="MN740758">
    <property type="protein sequence ID" value="QHS81460.1"/>
    <property type="molecule type" value="Genomic_DNA"/>
</dbReference>
<dbReference type="Pfam" id="PF00535">
    <property type="entry name" value="Glycos_transf_2"/>
    <property type="match status" value="1"/>
</dbReference>
<protein>
    <recommendedName>
        <fullName evidence="1">Glycosyltransferase 2-like domain-containing protein</fullName>
    </recommendedName>
</protein>
<evidence type="ECO:0000259" key="1">
    <source>
        <dbReference type="Pfam" id="PF00535"/>
    </source>
</evidence>
<feature type="domain" description="Glycosyltransferase 2-like" evidence="1">
    <location>
        <begin position="12"/>
        <end position="111"/>
    </location>
</feature>
<name>A0A6C0APS0_9ZZZZ</name>
<sequence>MNQATCVIIGAARNIATKLPNTLDQINRIVPLWKEAAVVIAENGSTDGTQRLLEQYKTTAKHRTDILTLDSTANQIQARTARLAHVRSKLLEHVHTHFPSFDYILMVDLDGILDGFNVNSLKIAFNHPGWDALFANTKTAYYDIWALRSKIMGIEFDCWDLIQHMRIQMGADIQSAKAIAVKPYQITIPKTASLIPVESAFGGLGLYRLSKTVGCVYNGLTSACSCSSYIPDIKVGTCRPDTCEHVSFHKDMIQKHGAKLFIIPSIQVNSQEEHL</sequence>
<proteinExistence type="predicted"/>
<dbReference type="CDD" id="cd00761">
    <property type="entry name" value="Glyco_tranf_GTA_type"/>
    <property type="match status" value="1"/>
</dbReference>
<dbReference type="AlphaFoldDB" id="A0A6C0APS0"/>
<evidence type="ECO:0000313" key="2">
    <source>
        <dbReference type="EMBL" id="QHS81460.1"/>
    </source>
</evidence>
<accession>A0A6C0APS0</accession>
<dbReference type="Gene3D" id="3.90.550.10">
    <property type="entry name" value="Spore Coat Polysaccharide Biosynthesis Protein SpsA, Chain A"/>
    <property type="match status" value="1"/>
</dbReference>
<reference evidence="2" key="1">
    <citation type="journal article" date="2020" name="Nature">
        <title>Giant virus diversity and host interactions through global metagenomics.</title>
        <authorList>
            <person name="Schulz F."/>
            <person name="Roux S."/>
            <person name="Paez-Espino D."/>
            <person name="Jungbluth S."/>
            <person name="Walsh D.A."/>
            <person name="Denef V.J."/>
            <person name="McMahon K.D."/>
            <person name="Konstantinidis K.T."/>
            <person name="Eloe-Fadrosh E.A."/>
            <person name="Kyrpides N.C."/>
            <person name="Woyke T."/>
        </authorList>
    </citation>
    <scope>NUCLEOTIDE SEQUENCE</scope>
    <source>
        <strain evidence="2">GVMAG-S-1101164-72</strain>
    </source>
</reference>
<organism evidence="2">
    <name type="scientific">viral metagenome</name>
    <dbReference type="NCBI Taxonomy" id="1070528"/>
    <lineage>
        <taxon>unclassified sequences</taxon>
        <taxon>metagenomes</taxon>
        <taxon>organismal metagenomes</taxon>
    </lineage>
</organism>
<dbReference type="InterPro" id="IPR029044">
    <property type="entry name" value="Nucleotide-diphossugar_trans"/>
</dbReference>
<dbReference type="SUPFAM" id="SSF53448">
    <property type="entry name" value="Nucleotide-diphospho-sugar transferases"/>
    <property type="match status" value="1"/>
</dbReference>